<dbReference type="Pfam" id="PF08401">
    <property type="entry name" value="ArdcN"/>
    <property type="match status" value="1"/>
</dbReference>
<evidence type="ECO:0000256" key="1">
    <source>
        <dbReference type="SAM" id="MobiDB-lite"/>
    </source>
</evidence>
<dbReference type="AlphaFoldDB" id="A0A5K7U715"/>
<dbReference type="Pfam" id="PF06114">
    <property type="entry name" value="Peptidase_M78"/>
    <property type="match status" value="1"/>
</dbReference>
<name>A0A5K7U715_CUTAC</name>
<dbReference type="InterPro" id="IPR013610">
    <property type="entry name" value="ArdC_N"/>
</dbReference>
<geneLocation type="plasmid" evidence="4">
    <name>pTZC1</name>
</geneLocation>
<reference evidence="4" key="1">
    <citation type="submission" date="2019-03" db="EMBL/GenBank/DDBJ databases">
        <title>Identification of a transferable multidrug resistance plasmid carrying novel macrolide-clindamycin resistance gene erm(50) in Cutibacterium acnes.</title>
        <authorList>
            <person name="Aoki S."/>
            <person name="Nakase K."/>
            <person name="Nakaminami H."/>
            <person name="Wajima T."/>
            <person name="Hayashi N."/>
            <person name="Noguchi N."/>
        </authorList>
    </citation>
    <scope>NUCLEOTIDE SEQUENCE</scope>
    <source>
        <strain evidence="4">TP-CU389</strain>
        <plasmid evidence="4">pTZC1</plasmid>
    </source>
</reference>
<organism evidence="4">
    <name type="scientific">Cutibacterium acnes</name>
    <name type="common">Propionibacterium acnes</name>
    <dbReference type="NCBI Taxonomy" id="1747"/>
    <lineage>
        <taxon>Bacteria</taxon>
        <taxon>Bacillati</taxon>
        <taxon>Actinomycetota</taxon>
        <taxon>Actinomycetes</taxon>
        <taxon>Propionibacteriales</taxon>
        <taxon>Propionibacteriaceae</taxon>
        <taxon>Cutibacterium</taxon>
    </lineage>
</organism>
<feature type="domain" description="N-terminal" evidence="3">
    <location>
        <begin position="145"/>
        <end position="242"/>
    </location>
</feature>
<dbReference type="InterPro" id="IPR010359">
    <property type="entry name" value="IrrE_HExxH"/>
</dbReference>
<feature type="domain" description="IrrE N-terminal-like" evidence="2">
    <location>
        <begin position="308"/>
        <end position="364"/>
    </location>
</feature>
<evidence type="ECO:0000259" key="3">
    <source>
        <dbReference type="Pfam" id="PF08401"/>
    </source>
</evidence>
<evidence type="ECO:0000313" key="4">
    <source>
        <dbReference type="EMBL" id="BBJ25217.1"/>
    </source>
</evidence>
<dbReference type="EMBL" id="LC473083">
    <property type="protein sequence ID" value="BBJ25217.1"/>
    <property type="molecule type" value="Genomic_DNA"/>
</dbReference>
<dbReference type="GO" id="GO:0003697">
    <property type="term" value="F:single-stranded DNA binding"/>
    <property type="evidence" value="ECO:0007669"/>
    <property type="project" value="InterPro"/>
</dbReference>
<keyword evidence="4" id="KW-0614">Plasmid</keyword>
<feature type="region of interest" description="Disordered" evidence="1">
    <location>
        <begin position="1"/>
        <end position="38"/>
    </location>
</feature>
<feature type="compositionally biased region" description="Low complexity" evidence="1">
    <location>
        <begin position="19"/>
        <end position="32"/>
    </location>
</feature>
<evidence type="ECO:0000259" key="2">
    <source>
        <dbReference type="Pfam" id="PF06114"/>
    </source>
</evidence>
<accession>A0A5K7U715</accession>
<proteinExistence type="predicted"/>
<gene>
    <name evidence="4" type="primary">immA</name>
</gene>
<sequence>MDGPAPDRLARPQVDSRPQRAGPQADPPQAALADRHHKDGRCAAGSMRLRRTFLPLKPSAAYGRPPYAQGLSRHILPRCAQSGIPRSLALRAPSLAALPVPSMAKKREGRQAVRTNRTNHTKGTNIMARKIKTHKTPEQRRTEAAELHETIAQQVEALATSEAWAQFLAFAGKFHRYSLNNLLLILAQRENATQVAGYRTWQKLGRQVRKGERGIRIFGGREVTETIEDETTGEETERRRTRFFPVSVFDLAQTDPIEGAEPIPENPADAHQLSGDDPAGIAEAVTDWLTGQGWTIEHDQLGAGLNGYTSHDDKRIVIAADISPAQAAKTTLHEAAHALMHADITPTEYHEHRGQCEVEAESVAHVVAGIVGLDTSAYSVGYVAGWSKGDADLIRKSASRVLAAAHRIIEAITD</sequence>
<protein>
    <submittedName>
        <fullName evidence="4">Anti-repressor of ImmR</fullName>
    </submittedName>
</protein>